<organism evidence="4 5">
    <name type="scientific">Prevotella amnii DNF00058</name>
    <dbReference type="NCBI Taxonomy" id="1401066"/>
    <lineage>
        <taxon>Bacteria</taxon>
        <taxon>Pseudomonadati</taxon>
        <taxon>Bacteroidota</taxon>
        <taxon>Bacteroidia</taxon>
        <taxon>Bacteroidales</taxon>
        <taxon>Prevotellaceae</taxon>
        <taxon>Prevotella</taxon>
    </lineage>
</organism>
<evidence type="ECO:0000256" key="3">
    <source>
        <dbReference type="PIRSR" id="PIRSR613078-2"/>
    </source>
</evidence>
<dbReference type="GO" id="GO:0045820">
    <property type="term" value="P:negative regulation of glycolytic process"/>
    <property type="evidence" value="ECO:0007669"/>
    <property type="project" value="TreeGrafter"/>
</dbReference>
<dbReference type="CDD" id="cd07067">
    <property type="entry name" value="HP_PGM_like"/>
    <property type="match status" value="1"/>
</dbReference>
<dbReference type="PANTHER" id="PTHR46517">
    <property type="entry name" value="FRUCTOSE-2,6-BISPHOSPHATASE TIGAR"/>
    <property type="match status" value="1"/>
</dbReference>
<evidence type="ECO:0000313" key="4">
    <source>
        <dbReference type="EMBL" id="KGF51877.1"/>
    </source>
</evidence>
<proteinExistence type="predicted"/>
<dbReference type="InterPro" id="IPR013078">
    <property type="entry name" value="His_Pase_superF_clade-1"/>
</dbReference>
<protein>
    <submittedName>
        <fullName evidence="4">Phosphoglycerate mutase</fullName>
    </submittedName>
</protein>
<name>A0A096CAC8_9BACT</name>
<dbReference type="SMART" id="SM00855">
    <property type="entry name" value="PGAM"/>
    <property type="match status" value="1"/>
</dbReference>
<dbReference type="InterPro" id="IPR001345">
    <property type="entry name" value="PG/BPGM_mutase_AS"/>
</dbReference>
<feature type="active site" description="Proton donor/acceptor" evidence="2">
    <location>
        <position position="84"/>
    </location>
</feature>
<reference evidence="4 5" key="1">
    <citation type="submission" date="2014-07" db="EMBL/GenBank/DDBJ databases">
        <authorList>
            <person name="McCorrison J."/>
            <person name="Sanka R."/>
            <person name="Torralba M."/>
            <person name="Gillis M."/>
            <person name="Haft D.H."/>
            <person name="Methe B."/>
            <person name="Sutton G."/>
            <person name="Nelson K.E."/>
        </authorList>
    </citation>
    <scope>NUCLEOTIDE SEQUENCE [LARGE SCALE GENOMIC DNA]</scope>
    <source>
        <strain evidence="4 5">DNF00058</strain>
    </source>
</reference>
<dbReference type="PANTHER" id="PTHR46517:SF1">
    <property type="entry name" value="FRUCTOSE-2,6-BISPHOSPHATASE TIGAR"/>
    <property type="match status" value="1"/>
</dbReference>
<gene>
    <name evidence="4" type="ORF">HMPREF9302_05605</name>
</gene>
<feature type="binding site" evidence="3">
    <location>
        <position position="59"/>
    </location>
    <ligand>
        <name>substrate</name>
    </ligand>
</feature>
<keyword evidence="5" id="KW-1185">Reference proteome</keyword>
<dbReference type="Gene3D" id="3.40.50.1240">
    <property type="entry name" value="Phosphoglycerate mutase-like"/>
    <property type="match status" value="1"/>
</dbReference>
<dbReference type="RefSeq" id="WP_019035965.1">
    <property type="nucleotide sequence ID" value="NZ_JRNU01000021.1"/>
</dbReference>
<feature type="active site" description="Tele-phosphohistidine intermediate" evidence="2">
    <location>
        <position position="10"/>
    </location>
</feature>
<feature type="binding site" evidence="3">
    <location>
        <begin position="9"/>
        <end position="16"/>
    </location>
    <ligand>
        <name>substrate</name>
    </ligand>
</feature>
<dbReference type="AlphaFoldDB" id="A0A096CAC8"/>
<evidence type="ECO:0000256" key="1">
    <source>
        <dbReference type="ARBA" id="ARBA00022801"/>
    </source>
</evidence>
<dbReference type="GO" id="GO:0005829">
    <property type="term" value="C:cytosol"/>
    <property type="evidence" value="ECO:0007669"/>
    <property type="project" value="TreeGrafter"/>
</dbReference>
<dbReference type="OrthoDB" id="9782128at2"/>
<dbReference type="InterPro" id="IPR029033">
    <property type="entry name" value="His_PPase_superfam"/>
</dbReference>
<dbReference type="PROSITE" id="PS00175">
    <property type="entry name" value="PG_MUTASE"/>
    <property type="match status" value="1"/>
</dbReference>
<comment type="caution">
    <text evidence="4">The sequence shown here is derived from an EMBL/GenBank/DDBJ whole genome shotgun (WGS) entry which is preliminary data.</text>
</comment>
<dbReference type="EMBL" id="JRNU01000021">
    <property type="protein sequence ID" value="KGF51877.1"/>
    <property type="molecule type" value="Genomic_DNA"/>
</dbReference>
<dbReference type="GO" id="GO:0004331">
    <property type="term" value="F:fructose-2,6-bisphosphate 2-phosphatase activity"/>
    <property type="evidence" value="ECO:0007669"/>
    <property type="project" value="TreeGrafter"/>
</dbReference>
<evidence type="ECO:0000313" key="5">
    <source>
        <dbReference type="Proteomes" id="UP000029614"/>
    </source>
</evidence>
<dbReference type="SUPFAM" id="SSF53254">
    <property type="entry name" value="Phosphoglycerate mutase-like"/>
    <property type="match status" value="1"/>
</dbReference>
<dbReference type="GO" id="GO:0043456">
    <property type="term" value="P:regulation of pentose-phosphate shunt"/>
    <property type="evidence" value="ECO:0007669"/>
    <property type="project" value="TreeGrafter"/>
</dbReference>
<sequence>MSTVLYLLRHGETFDNASHIMQGQTQGQLNEKGISQALEMAQSIASEHIDVFLSSDLLRSLHTCKIIAAACGEQRVVTTALLRERDWGSFTSMYIPSLAHLSDPDLWPKDIESLEELKLRASAFLSWVRQQYPQKKVLAVGHGIINKAVQSVYYKKPMTEIAPMKNVELRKLIL</sequence>
<dbReference type="Proteomes" id="UP000029614">
    <property type="component" value="Unassembled WGS sequence"/>
</dbReference>
<keyword evidence="1" id="KW-0378">Hydrolase</keyword>
<dbReference type="InterPro" id="IPR051695">
    <property type="entry name" value="Phosphoglycerate_Mutase"/>
</dbReference>
<accession>A0A096CAC8</accession>
<evidence type="ECO:0000256" key="2">
    <source>
        <dbReference type="PIRSR" id="PIRSR613078-1"/>
    </source>
</evidence>
<dbReference type="Pfam" id="PF00300">
    <property type="entry name" value="His_Phos_1"/>
    <property type="match status" value="1"/>
</dbReference>